<dbReference type="InterPro" id="IPR036236">
    <property type="entry name" value="Znf_C2H2_sf"/>
</dbReference>
<dbReference type="GO" id="GO:0045476">
    <property type="term" value="P:nurse cell apoptotic process"/>
    <property type="evidence" value="ECO:0007669"/>
    <property type="project" value="UniProtKB-ARBA"/>
</dbReference>
<sequence>MALNGNESPCEQHYSLKWNDYSVKLVTAFQSLREEQDFVDVTVACDGRQYSAHRMVLSACSPYFRTMLKANPCKHPIVILKDVGCAELERLLEFMYNGEVNIAQDQLAAFLRTAESLKIRGLAGGGAPTPYDEHTRLTEQQQYTAAAACHPQQQQLLSSSDNLRGSSVHLPQPLPKKRKLIMTQDHSSDSINNNGSVHDNSRRPVEQSLHLTGTDVSLLPLKLEPADCEADDFPPDRGDLCADSTAGEPSAHRSASPDAVAGCEALNLSVRPHLRASPPPHQFHHTAVPEQPHLASPHHEYLHHHHQRHHSAPGVVRGITTTRFSSTMLCDVGVPHGRDDASHPASRDEAYRCHSIGPAPRDVDSGPYHHQAHHHPTSPPSHNGIVVGSPEGGAPYPVKLEYLGKQERLDAEEDSMDMGGEAQEDHLLHASGGHDMEDTAALTAITTILSAERRGSARPQTVLNGGLLEDSSRGRRIVVGEVGSGSGDHNHSSTGSGENNNTNGGNNHTSGYSNHTSTKVYPCSECAKVFRHPMSLHHHRHVHRGTYTCHSCTKVFSRRWDLHRHLHRSKLGCRRPIATSTTATPYDTTAPANCLVGTCSQDDHPVEEGPSSGLYLELKTTPHKLAAHHRPKITIAGDLISPPVPHYDTLTNGGQLYTRRSIKSSPPSCTTPPSCSPPPPSSCAASSALLVSPATGVRTFPSPRL</sequence>
<proteinExistence type="predicted"/>
<feature type="compositionally biased region" description="Low complexity" evidence="7">
    <location>
        <begin position="492"/>
        <end position="513"/>
    </location>
</feature>
<name>A0A8B7N5G3_HYAAZ</name>
<evidence type="ECO:0000256" key="3">
    <source>
        <dbReference type="ARBA" id="ARBA00022902"/>
    </source>
</evidence>
<dbReference type="Gene3D" id="3.30.160.60">
    <property type="entry name" value="Classic Zinc Finger"/>
    <property type="match status" value="1"/>
</dbReference>
<dbReference type="SMART" id="SM00225">
    <property type="entry name" value="BTB"/>
    <property type="match status" value="1"/>
</dbReference>
<dbReference type="GeneID" id="108666713"/>
<accession>A0A8B7N5G3</accession>
<dbReference type="PROSITE" id="PS00028">
    <property type="entry name" value="ZINC_FINGER_C2H2_1"/>
    <property type="match status" value="1"/>
</dbReference>
<dbReference type="SMART" id="SM00355">
    <property type="entry name" value="ZnF_C2H2"/>
    <property type="match status" value="2"/>
</dbReference>
<evidence type="ECO:0000313" key="11">
    <source>
        <dbReference type="RefSeq" id="XP_018009117.1"/>
    </source>
</evidence>
<keyword evidence="6" id="KW-0862">Zinc</keyword>
<keyword evidence="3" id="KW-0524">Neurogenesis</keyword>
<dbReference type="InterPro" id="IPR051095">
    <property type="entry name" value="Dros_DevTransReg"/>
</dbReference>
<dbReference type="KEGG" id="hazt:108666713"/>
<reference evidence="11" key="1">
    <citation type="submission" date="2025-08" db="UniProtKB">
        <authorList>
            <consortium name="RefSeq"/>
        </authorList>
    </citation>
    <scope>IDENTIFICATION</scope>
    <source>
        <tissue evidence="11">Whole organism</tissue>
    </source>
</reference>
<dbReference type="GO" id="GO:0008270">
    <property type="term" value="F:zinc ion binding"/>
    <property type="evidence" value="ECO:0007669"/>
    <property type="project" value="UniProtKB-KW"/>
</dbReference>
<evidence type="ECO:0000256" key="4">
    <source>
        <dbReference type="ARBA" id="ARBA00023242"/>
    </source>
</evidence>
<dbReference type="Gene3D" id="3.30.710.10">
    <property type="entry name" value="Potassium Channel Kv1.1, Chain A"/>
    <property type="match status" value="1"/>
</dbReference>
<dbReference type="GO" id="GO:0016199">
    <property type="term" value="P:axon midline choice point recognition"/>
    <property type="evidence" value="ECO:0007669"/>
    <property type="project" value="UniProtKB-ARBA"/>
</dbReference>
<dbReference type="InterPro" id="IPR011333">
    <property type="entry name" value="SKP1/BTB/POZ_sf"/>
</dbReference>
<dbReference type="GO" id="GO:0035167">
    <property type="term" value="P:larval lymph gland hemopoiesis"/>
    <property type="evidence" value="ECO:0007669"/>
    <property type="project" value="UniProtKB-ARBA"/>
</dbReference>
<protein>
    <submittedName>
        <fullName evidence="11">Protein tramtrack, beta isoform</fullName>
    </submittedName>
</protein>
<feature type="domain" description="C2H2-type" evidence="9">
    <location>
        <begin position="521"/>
        <end position="548"/>
    </location>
</feature>
<gene>
    <name evidence="11" type="primary">LOC108666713</name>
</gene>
<dbReference type="AlphaFoldDB" id="A0A8B7N5G3"/>
<comment type="function">
    <text evidence="5">Putative transcription factor required for axon growth and guidance in the central and peripheral nervous systems. Repels CNS axons away from the midline by promoting the expression of the midline repellent sli and its receptor robo.</text>
</comment>
<dbReference type="PANTHER" id="PTHR23110">
    <property type="entry name" value="BTB DOMAIN TRANSCRIPTION FACTOR"/>
    <property type="match status" value="1"/>
</dbReference>
<dbReference type="RefSeq" id="XP_018009117.1">
    <property type="nucleotide sequence ID" value="XM_018153628.2"/>
</dbReference>
<feature type="domain" description="C2H2-type" evidence="9">
    <location>
        <begin position="547"/>
        <end position="575"/>
    </location>
</feature>
<dbReference type="GO" id="GO:0045467">
    <property type="term" value="P:R7 cell development"/>
    <property type="evidence" value="ECO:0007669"/>
    <property type="project" value="UniProtKB-ARBA"/>
</dbReference>
<dbReference type="GO" id="GO:0006357">
    <property type="term" value="P:regulation of transcription by RNA polymerase II"/>
    <property type="evidence" value="ECO:0007669"/>
    <property type="project" value="TreeGrafter"/>
</dbReference>
<evidence type="ECO:0000313" key="10">
    <source>
        <dbReference type="Proteomes" id="UP000694843"/>
    </source>
</evidence>
<evidence type="ECO:0000256" key="1">
    <source>
        <dbReference type="ARBA" id="ARBA00022473"/>
    </source>
</evidence>
<dbReference type="PANTHER" id="PTHR23110:SF111">
    <property type="entry name" value="LONGITUDINALS LACKING PROTEIN, ISOFORMS F_I_K_T"/>
    <property type="match status" value="1"/>
</dbReference>
<dbReference type="OMA" id="RRWDMER"/>
<feature type="compositionally biased region" description="Low complexity" evidence="7">
    <location>
        <begin position="664"/>
        <end position="673"/>
    </location>
</feature>
<dbReference type="GO" id="GO:0005634">
    <property type="term" value="C:nucleus"/>
    <property type="evidence" value="ECO:0007669"/>
    <property type="project" value="UniProtKB-ARBA"/>
</dbReference>
<dbReference type="GO" id="GO:0008406">
    <property type="term" value="P:gonad development"/>
    <property type="evidence" value="ECO:0007669"/>
    <property type="project" value="UniProtKB-ARBA"/>
</dbReference>
<feature type="compositionally biased region" description="Basic and acidic residues" evidence="7">
    <location>
        <begin position="338"/>
        <end position="352"/>
    </location>
</feature>
<dbReference type="PROSITE" id="PS50097">
    <property type="entry name" value="BTB"/>
    <property type="match status" value="1"/>
</dbReference>
<keyword evidence="4" id="KW-0539">Nucleus</keyword>
<feature type="region of interest" description="Disordered" evidence="7">
    <location>
        <begin position="480"/>
        <end position="513"/>
    </location>
</feature>
<evidence type="ECO:0000256" key="6">
    <source>
        <dbReference type="PROSITE-ProRule" id="PRU00042"/>
    </source>
</evidence>
<organism evidence="10 11">
    <name type="scientific">Hyalella azteca</name>
    <name type="common">Amphipod</name>
    <dbReference type="NCBI Taxonomy" id="294128"/>
    <lineage>
        <taxon>Eukaryota</taxon>
        <taxon>Metazoa</taxon>
        <taxon>Ecdysozoa</taxon>
        <taxon>Arthropoda</taxon>
        <taxon>Crustacea</taxon>
        <taxon>Multicrustacea</taxon>
        <taxon>Malacostraca</taxon>
        <taxon>Eumalacostraca</taxon>
        <taxon>Peracarida</taxon>
        <taxon>Amphipoda</taxon>
        <taxon>Senticaudata</taxon>
        <taxon>Talitrida</taxon>
        <taxon>Talitroidea</taxon>
        <taxon>Hyalellidae</taxon>
        <taxon>Hyalella</taxon>
    </lineage>
</organism>
<keyword evidence="10" id="KW-1185">Reference proteome</keyword>
<evidence type="ECO:0000256" key="7">
    <source>
        <dbReference type="SAM" id="MobiDB-lite"/>
    </source>
</evidence>
<dbReference type="SUPFAM" id="SSF57667">
    <property type="entry name" value="beta-beta-alpha zinc fingers"/>
    <property type="match status" value="1"/>
</dbReference>
<dbReference type="PROSITE" id="PS50157">
    <property type="entry name" value="ZINC_FINGER_C2H2_2"/>
    <property type="match status" value="2"/>
</dbReference>
<dbReference type="GO" id="GO:0007526">
    <property type="term" value="P:larval somatic muscle development"/>
    <property type="evidence" value="ECO:0007669"/>
    <property type="project" value="UniProtKB-ARBA"/>
</dbReference>
<dbReference type="InterPro" id="IPR000210">
    <property type="entry name" value="BTB/POZ_dom"/>
</dbReference>
<keyword evidence="1" id="KW-0217">Developmental protein</keyword>
<feature type="region of interest" description="Disordered" evidence="7">
    <location>
        <begin position="658"/>
        <end position="682"/>
    </location>
</feature>
<feature type="region of interest" description="Disordered" evidence="7">
    <location>
        <begin position="154"/>
        <end position="177"/>
    </location>
</feature>
<evidence type="ECO:0000256" key="2">
    <source>
        <dbReference type="ARBA" id="ARBA00022782"/>
    </source>
</evidence>
<keyword evidence="6" id="KW-0479">Metal-binding</keyword>
<dbReference type="OrthoDB" id="6359816at2759"/>
<keyword evidence="6" id="KW-0863">Zinc-finger</keyword>
<keyword evidence="2" id="KW-0221">Differentiation</keyword>
<evidence type="ECO:0000256" key="5">
    <source>
        <dbReference type="ARBA" id="ARBA00037382"/>
    </source>
</evidence>
<dbReference type="GO" id="GO:0048813">
    <property type="term" value="P:dendrite morphogenesis"/>
    <property type="evidence" value="ECO:0007669"/>
    <property type="project" value="UniProtKB-ARBA"/>
</dbReference>
<feature type="region of interest" description="Disordered" evidence="7">
    <location>
        <begin position="338"/>
        <end position="393"/>
    </location>
</feature>
<dbReference type="CDD" id="cd18315">
    <property type="entry name" value="BTB_POZ_BAB-like"/>
    <property type="match status" value="1"/>
</dbReference>
<dbReference type="InterPro" id="IPR013087">
    <property type="entry name" value="Znf_C2H2_type"/>
</dbReference>
<dbReference type="Proteomes" id="UP000694843">
    <property type="component" value="Unplaced"/>
</dbReference>
<dbReference type="GO" id="GO:0007464">
    <property type="term" value="P:R3/R4 cell fate commitment"/>
    <property type="evidence" value="ECO:0007669"/>
    <property type="project" value="UniProtKB-ARBA"/>
</dbReference>
<dbReference type="SUPFAM" id="SSF54695">
    <property type="entry name" value="POZ domain"/>
    <property type="match status" value="1"/>
</dbReference>
<evidence type="ECO:0000259" key="8">
    <source>
        <dbReference type="PROSITE" id="PS50097"/>
    </source>
</evidence>
<dbReference type="Pfam" id="PF00651">
    <property type="entry name" value="BTB"/>
    <property type="match status" value="1"/>
</dbReference>
<evidence type="ECO:0000259" key="9">
    <source>
        <dbReference type="PROSITE" id="PS50157"/>
    </source>
</evidence>
<feature type="domain" description="BTB" evidence="8">
    <location>
        <begin position="39"/>
        <end position="104"/>
    </location>
</feature>